<dbReference type="EMBL" id="VLKF01000001">
    <property type="protein sequence ID" value="TWH71535.1"/>
    <property type="molecule type" value="Genomic_DNA"/>
</dbReference>
<comment type="similarity">
    <text evidence="1">Belongs to the glycosyltransferase group 1 family. Glycosyltransferase 4 subfamily.</text>
</comment>
<dbReference type="OrthoDB" id="9792269at2"/>
<evidence type="ECO:0000313" key="8">
    <source>
        <dbReference type="Proteomes" id="UP000321490"/>
    </source>
</evidence>
<feature type="domain" description="Glycosyltransferase subfamily 4-like N-terminal" evidence="6">
    <location>
        <begin position="24"/>
        <end position="177"/>
    </location>
</feature>
<protein>
    <submittedName>
        <fullName evidence="7">Glycosyltransferase involved in cell wall biosynthesis</fullName>
    </submittedName>
</protein>
<sequence length="435" mass="47410">MPSRRSHPLRIALVGTRGVPARYGGFETAVEEVGRRLADAGHDVVVYCRTAEGQPRPATHLGMRLVHLPALRRRSLETLSHTGLSVAHLLTHRVDAAVVFNAANAPWLPLLRAARIPVATHVDGLEWKRAKWGGAGKRYYRVVEALSVRWSDALIADAQGIADYYRDEFSAPTEQIAYGAPKLDDPADGKLAEVGLTAGGFHLVVARFEPENHVDVIVDGYRRSDARLPLVVVGSAPYADDYTRRVHALADDRVRFLGGVWDQELLDQLYRHCATYLHGHSVGGTNPSLLRAIGAGAATTAYDVSFNREVLETSGRYFRTAGDVATALAESEADVAGTRRRGKRARLLSARYDWDHVATAYEALCRRLAARDFPRSRPSGRRLRLEPAASSVDREPAVLRPRPAPAPAPRTPVRAAERPVPHAAADAPSARSAGA</sequence>
<dbReference type="InterPro" id="IPR001296">
    <property type="entry name" value="Glyco_trans_1"/>
</dbReference>
<feature type="domain" description="Glycosyl transferase family 1" evidence="5">
    <location>
        <begin position="203"/>
        <end position="313"/>
    </location>
</feature>
<reference evidence="7 8" key="1">
    <citation type="submission" date="2019-07" db="EMBL/GenBank/DDBJ databases">
        <title>R&amp;d 2014.</title>
        <authorList>
            <person name="Klenk H.-P."/>
        </authorList>
    </citation>
    <scope>NUCLEOTIDE SEQUENCE [LARGE SCALE GENOMIC DNA]</scope>
    <source>
        <strain evidence="7 8">DSM 45764</strain>
    </source>
</reference>
<dbReference type="PANTHER" id="PTHR12526">
    <property type="entry name" value="GLYCOSYLTRANSFERASE"/>
    <property type="match status" value="1"/>
</dbReference>
<dbReference type="PANTHER" id="PTHR12526:SF640">
    <property type="entry name" value="COLANIC ACID BIOSYNTHESIS GLYCOSYLTRANSFERASE WCAL-RELATED"/>
    <property type="match status" value="1"/>
</dbReference>
<dbReference type="RefSeq" id="WP_153358131.1">
    <property type="nucleotide sequence ID" value="NZ_JABGDC010000002.1"/>
</dbReference>
<evidence type="ECO:0000259" key="5">
    <source>
        <dbReference type="Pfam" id="PF00534"/>
    </source>
</evidence>
<evidence type="ECO:0000256" key="3">
    <source>
        <dbReference type="ARBA" id="ARBA00022679"/>
    </source>
</evidence>
<feature type="region of interest" description="Disordered" evidence="4">
    <location>
        <begin position="376"/>
        <end position="435"/>
    </location>
</feature>
<dbReference type="Pfam" id="PF00534">
    <property type="entry name" value="Glycos_transf_1"/>
    <property type="match status" value="1"/>
</dbReference>
<dbReference type="Gene3D" id="3.40.50.2000">
    <property type="entry name" value="Glycogen Phosphorylase B"/>
    <property type="match status" value="2"/>
</dbReference>
<feature type="compositionally biased region" description="Low complexity" evidence="4">
    <location>
        <begin position="421"/>
        <end position="435"/>
    </location>
</feature>
<keyword evidence="3 7" id="KW-0808">Transferase</keyword>
<organism evidence="7 8">
    <name type="scientific">Modestobacter roseus</name>
    <dbReference type="NCBI Taxonomy" id="1181884"/>
    <lineage>
        <taxon>Bacteria</taxon>
        <taxon>Bacillati</taxon>
        <taxon>Actinomycetota</taxon>
        <taxon>Actinomycetes</taxon>
        <taxon>Geodermatophilales</taxon>
        <taxon>Geodermatophilaceae</taxon>
        <taxon>Modestobacter</taxon>
    </lineage>
</organism>
<gene>
    <name evidence="7" type="ORF">JD78_00032</name>
</gene>
<accession>A0A562ILC5</accession>
<comment type="caution">
    <text evidence="7">The sequence shown here is derived from an EMBL/GenBank/DDBJ whole genome shotgun (WGS) entry which is preliminary data.</text>
</comment>
<keyword evidence="8" id="KW-1185">Reference proteome</keyword>
<dbReference type="Pfam" id="PF13579">
    <property type="entry name" value="Glyco_trans_4_4"/>
    <property type="match status" value="1"/>
</dbReference>
<proteinExistence type="inferred from homology"/>
<evidence type="ECO:0000256" key="4">
    <source>
        <dbReference type="SAM" id="MobiDB-lite"/>
    </source>
</evidence>
<dbReference type="SUPFAM" id="SSF53756">
    <property type="entry name" value="UDP-Glycosyltransferase/glycogen phosphorylase"/>
    <property type="match status" value="1"/>
</dbReference>
<evidence type="ECO:0000256" key="1">
    <source>
        <dbReference type="ARBA" id="ARBA00009481"/>
    </source>
</evidence>
<dbReference type="InterPro" id="IPR028098">
    <property type="entry name" value="Glyco_trans_4-like_N"/>
</dbReference>
<evidence type="ECO:0000313" key="7">
    <source>
        <dbReference type="EMBL" id="TWH71535.1"/>
    </source>
</evidence>
<evidence type="ECO:0000256" key="2">
    <source>
        <dbReference type="ARBA" id="ARBA00022676"/>
    </source>
</evidence>
<dbReference type="GO" id="GO:0016757">
    <property type="term" value="F:glycosyltransferase activity"/>
    <property type="evidence" value="ECO:0007669"/>
    <property type="project" value="UniProtKB-KW"/>
</dbReference>
<dbReference type="AlphaFoldDB" id="A0A562ILC5"/>
<keyword evidence="2" id="KW-0328">Glycosyltransferase</keyword>
<evidence type="ECO:0000259" key="6">
    <source>
        <dbReference type="Pfam" id="PF13579"/>
    </source>
</evidence>
<name>A0A562ILC5_9ACTN</name>
<dbReference type="Proteomes" id="UP000321490">
    <property type="component" value="Unassembled WGS sequence"/>
</dbReference>